<keyword evidence="2" id="KW-1185">Reference proteome</keyword>
<dbReference type="RefSeq" id="WP_267622878.1">
    <property type="nucleotide sequence ID" value="NZ_JAODIW010000006.1"/>
</dbReference>
<dbReference type="EMBL" id="JBHSDS010000008">
    <property type="protein sequence ID" value="MFC4359242.1"/>
    <property type="molecule type" value="Genomic_DNA"/>
</dbReference>
<organism evidence="1 2">
    <name type="scientific">Halobium salinum</name>
    <dbReference type="NCBI Taxonomy" id="1364940"/>
    <lineage>
        <taxon>Archaea</taxon>
        <taxon>Methanobacteriati</taxon>
        <taxon>Methanobacteriota</taxon>
        <taxon>Stenosarchaea group</taxon>
        <taxon>Halobacteria</taxon>
        <taxon>Halobacteriales</taxon>
        <taxon>Haloferacaceae</taxon>
        <taxon>Halobium</taxon>
    </lineage>
</organism>
<sequence>MNDASIPVLETLHKAGIAISAGAIQYELERTMKRPPSRSTITRALRELQNHELVTKPDEDKIYYELTDKGRKSMTENSTQ</sequence>
<comment type="caution">
    <text evidence="1">The sequence shown here is derived from an EMBL/GenBank/DDBJ whole genome shotgun (WGS) entry which is preliminary data.</text>
</comment>
<evidence type="ECO:0000313" key="1">
    <source>
        <dbReference type="EMBL" id="MFC4359242.1"/>
    </source>
</evidence>
<dbReference type="SUPFAM" id="SSF46785">
    <property type="entry name" value="Winged helix' DNA-binding domain"/>
    <property type="match status" value="1"/>
</dbReference>
<dbReference type="Proteomes" id="UP001595921">
    <property type="component" value="Unassembled WGS sequence"/>
</dbReference>
<dbReference type="InterPro" id="IPR036390">
    <property type="entry name" value="WH_DNA-bd_sf"/>
</dbReference>
<gene>
    <name evidence="1" type="ORF">ACFO0N_14950</name>
</gene>
<protein>
    <submittedName>
        <fullName evidence="1">Helix-turn-helix transcriptional regulator</fullName>
    </submittedName>
</protein>
<name>A0ABD5PEJ3_9EURY</name>
<dbReference type="Gene3D" id="1.10.10.10">
    <property type="entry name" value="Winged helix-like DNA-binding domain superfamily/Winged helix DNA-binding domain"/>
    <property type="match status" value="1"/>
</dbReference>
<reference evidence="1 2" key="1">
    <citation type="journal article" date="2019" name="Int. J. Syst. Evol. Microbiol.">
        <title>The Global Catalogue of Microorganisms (GCM) 10K type strain sequencing project: providing services to taxonomists for standard genome sequencing and annotation.</title>
        <authorList>
            <consortium name="The Broad Institute Genomics Platform"/>
            <consortium name="The Broad Institute Genome Sequencing Center for Infectious Disease"/>
            <person name="Wu L."/>
            <person name="Ma J."/>
        </authorList>
    </citation>
    <scope>NUCLEOTIDE SEQUENCE [LARGE SCALE GENOMIC DNA]</scope>
    <source>
        <strain evidence="1 2">CGMCC 1.12553</strain>
    </source>
</reference>
<dbReference type="AlphaFoldDB" id="A0ABD5PEJ3"/>
<evidence type="ECO:0000313" key="2">
    <source>
        <dbReference type="Proteomes" id="UP001595921"/>
    </source>
</evidence>
<proteinExistence type="predicted"/>
<dbReference type="InterPro" id="IPR036388">
    <property type="entry name" value="WH-like_DNA-bd_sf"/>
</dbReference>
<accession>A0ABD5PEJ3</accession>